<evidence type="ECO:0000256" key="2">
    <source>
        <dbReference type="ARBA" id="ARBA00023043"/>
    </source>
</evidence>
<keyword evidence="2 3" id="KW-0040">ANK repeat</keyword>
<dbReference type="OrthoDB" id="9995210at2759"/>
<dbReference type="PANTHER" id="PTHR24171">
    <property type="entry name" value="ANKYRIN REPEAT DOMAIN-CONTAINING PROTEIN 39-RELATED"/>
    <property type="match status" value="1"/>
</dbReference>
<keyword evidence="5" id="KW-1185">Reference proteome</keyword>
<gene>
    <name evidence="4" type="ORF">MGAL_10B033080</name>
</gene>
<evidence type="ECO:0000313" key="4">
    <source>
        <dbReference type="EMBL" id="VDI03214.1"/>
    </source>
</evidence>
<evidence type="ECO:0000313" key="5">
    <source>
        <dbReference type="Proteomes" id="UP000596742"/>
    </source>
</evidence>
<dbReference type="InterPro" id="IPR002110">
    <property type="entry name" value="Ankyrin_rpt"/>
</dbReference>
<dbReference type="PANTHER" id="PTHR24171:SF9">
    <property type="entry name" value="ANKYRIN REPEAT DOMAIN-CONTAINING PROTEIN 39"/>
    <property type="match status" value="1"/>
</dbReference>
<keyword evidence="1" id="KW-0677">Repeat</keyword>
<dbReference type="SMART" id="SM00248">
    <property type="entry name" value="ANK"/>
    <property type="match status" value="3"/>
</dbReference>
<feature type="repeat" description="ANK" evidence="3">
    <location>
        <begin position="111"/>
        <end position="144"/>
    </location>
</feature>
<dbReference type="Pfam" id="PF00023">
    <property type="entry name" value="Ank"/>
    <property type="match status" value="2"/>
</dbReference>
<dbReference type="InterPro" id="IPR036770">
    <property type="entry name" value="Ankyrin_rpt-contain_sf"/>
</dbReference>
<feature type="repeat" description="ANK" evidence="3">
    <location>
        <begin position="244"/>
        <end position="276"/>
    </location>
</feature>
<dbReference type="PROSITE" id="PS50088">
    <property type="entry name" value="ANK_REPEAT"/>
    <property type="match status" value="2"/>
</dbReference>
<dbReference type="Proteomes" id="UP000596742">
    <property type="component" value="Unassembled WGS sequence"/>
</dbReference>
<organism evidence="4 5">
    <name type="scientific">Mytilus galloprovincialis</name>
    <name type="common">Mediterranean mussel</name>
    <dbReference type="NCBI Taxonomy" id="29158"/>
    <lineage>
        <taxon>Eukaryota</taxon>
        <taxon>Metazoa</taxon>
        <taxon>Spiralia</taxon>
        <taxon>Lophotrochozoa</taxon>
        <taxon>Mollusca</taxon>
        <taxon>Bivalvia</taxon>
        <taxon>Autobranchia</taxon>
        <taxon>Pteriomorphia</taxon>
        <taxon>Mytilida</taxon>
        <taxon>Mytiloidea</taxon>
        <taxon>Mytilidae</taxon>
        <taxon>Mytilinae</taxon>
        <taxon>Mytilus</taxon>
    </lineage>
</organism>
<dbReference type="PROSITE" id="PS50297">
    <property type="entry name" value="ANK_REP_REGION"/>
    <property type="match status" value="2"/>
</dbReference>
<accession>A0A8B6CCY5</accession>
<dbReference type="Pfam" id="PF12796">
    <property type="entry name" value="Ank_2"/>
    <property type="match status" value="1"/>
</dbReference>
<name>A0A8B6CCY5_MYTGA</name>
<dbReference type="AlphaFoldDB" id="A0A8B6CCY5"/>
<evidence type="ECO:0000256" key="3">
    <source>
        <dbReference type="PROSITE-ProRule" id="PRU00023"/>
    </source>
</evidence>
<proteinExistence type="predicted"/>
<dbReference type="SUPFAM" id="SSF48403">
    <property type="entry name" value="Ankyrin repeat"/>
    <property type="match status" value="1"/>
</dbReference>
<dbReference type="EMBL" id="UYJE01001570">
    <property type="protein sequence ID" value="VDI03214.1"/>
    <property type="molecule type" value="Genomic_DNA"/>
</dbReference>
<dbReference type="Gene3D" id="1.25.40.20">
    <property type="entry name" value="Ankyrin repeat-containing domain"/>
    <property type="match status" value="3"/>
</dbReference>
<dbReference type="PRINTS" id="PR01415">
    <property type="entry name" value="ANKYRIN"/>
</dbReference>
<protein>
    <submittedName>
        <fullName evidence="4">Uncharacterized protein</fullName>
    </submittedName>
</protein>
<evidence type="ECO:0000256" key="1">
    <source>
        <dbReference type="ARBA" id="ARBA00022737"/>
    </source>
</evidence>
<comment type="caution">
    <text evidence="4">The sequence shown here is derived from an EMBL/GenBank/DDBJ whole genome shotgun (WGS) entry which is preliminary data.</text>
</comment>
<reference evidence="4" key="1">
    <citation type="submission" date="2018-11" db="EMBL/GenBank/DDBJ databases">
        <authorList>
            <person name="Alioto T."/>
            <person name="Alioto T."/>
        </authorList>
    </citation>
    <scope>NUCLEOTIDE SEQUENCE</scope>
</reference>
<sequence>MNKTDHNGKTALYLAATANNKKAVKFLVHVAKVDILISDRYNKLQMDGDVHEDIKDILKIQQNDTQEHNKLKMSTHEDTLVLVMKACTKGILHKQTDPRYKYFNMDSCYFNGDTPLHVAAANGNLKDVMHLLDKRKACLFVRNSFWKKPIDVVEENILFLKKRKGQPCNETMIEHLNTIKDLIGNATHKAMDQHTDIDKDASFEKRSKEERLFLFQIRVFRGDILAIRRFLKTDATLINQLDYDDRSALHIAAAAGHTHLVEFLLNQEADKNKKDRYNMTPLDEAKMNGDDEMIDMLKG</sequence>